<proteinExistence type="predicted"/>
<gene>
    <name evidence="2" type="ORF">PKB_1898</name>
</gene>
<evidence type="ECO:0000313" key="3">
    <source>
        <dbReference type="Proteomes" id="UP000025241"/>
    </source>
</evidence>
<feature type="chain" id="PRO_5001529967" description="Lipoprotein" evidence="1">
    <location>
        <begin position="23"/>
        <end position="247"/>
    </location>
</feature>
<dbReference type="KEGG" id="pkc:PKB_1898"/>
<dbReference type="RefSeq" id="WP_043251062.1">
    <property type="nucleotide sequence ID" value="NZ_HG322950.1"/>
</dbReference>
<protein>
    <recommendedName>
        <fullName evidence="4">Lipoprotein</fullName>
    </recommendedName>
</protein>
<evidence type="ECO:0008006" key="4">
    <source>
        <dbReference type="Google" id="ProtNLM"/>
    </source>
</evidence>
<evidence type="ECO:0000256" key="1">
    <source>
        <dbReference type="SAM" id="SignalP"/>
    </source>
</evidence>
<evidence type="ECO:0000313" key="2">
    <source>
        <dbReference type="EMBL" id="CDF83248.1"/>
    </source>
</evidence>
<name>A0A024HFK6_PSEKB</name>
<organism evidence="2 3">
    <name type="scientific">Pseudomonas knackmussii (strain DSM 6978 / CCUG 54928 / LMG 23759 / B13)</name>
    <dbReference type="NCBI Taxonomy" id="1301098"/>
    <lineage>
        <taxon>Bacteria</taxon>
        <taxon>Pseudomonadati</taxon>
        <taxon>Pseudomonadota</taxon>
        <taxon>Gammaproteobacteria</taxon>
        <taxon>Pseudomonadales</taxon>
        <taxon>Pseudomonadaceae</taxon>
        <taxon>Pseudomonas</taxon>
    </lineage>
</organism>
<keyword evidence="1" id="KW-0732">Signal</keyword>
<reference evidence="2 3" key="1">
    <citation type="submission" date="2013-03" db="EMBL/GenBank/DDBJ databases">
        <authorList>
            <person name="Linke B."/>
        </authorList>
    </citation>
    <scope>NUCLEOTIDE SEQUENCE [LARGE SCALE GENOMIC DNA]</scope>
    <source>
        <strain evidence="2 3">B13</strain>
    </source>
</reference>
<dbReference type="NCBIfam" id="TIGR02001">
    <property type="entry name" value="gcw_chp"/>
    <property type="match status" value="1"/>
</dbReference>
<reference evidence="2 3" key="2">
    <citation type="submission" date="2014-05" db="EMBL/GenBank/DDBJ databases">
        <title>Genome sequence of the 3-chlorobenzoate degrading bacterium Pseudomonas knackmussii B13 shows multiple evidence for horizontal gene transfer.</title>
        <authorList>
            <person name="Miyazaki R."/>
            <person name="Bertelli C."/>
            <person name="Falquet L."/>
            <person name="Robinson-Rechavi M."/>
            <person name="Gharib W."/>
            <person name="Roy S."/>
            <person name="Van der Meer J.R."/>
        </authorList>
    </citation>
    <scope>NUCLEOTIDE SEQUENCE [LARGE SCALE GENOMIC DNA]</scope>
    <source>
        <strain evidence="2 3">B13</strain>
    </source>
</reference>
<dbReference type="HOGENOM" id="CLU_074587_2_0_6"/>
<dbReference type="AlphaFoldDB" id="A0A024HFK6"/>
<dbReference type="Pfam" id="PF09694">
    <property type="entry name" value="Gcw_chp"/>
    <property type="match status" value="1"/>
</dbReference>
<dbReference type="OrthoDB" id="9793561at2"/>
<accession>A0A024HFK6</accession>
<sequence length="247" mass="28064">MKHNALIFGALLLGTPFASTHAVELTPDLALQIETTLASDYRSRGISQTQNDPAIQAGATLQHSSGLYLGVWSSNVDFGYDTKTRQELDYYAGWYWQATEDVGLDLGYIQYRYPKESQFDQSEVYAILNAYGFEVAAYYSDDMPTYFGRNQSNLYSYVGYGFDLPAEFRAKLRLGRNDAKDPLYVAGNGDTRHTYQEWEARLDRDFAGIDWSLSYIDTDLSQNECYNWQGFKDICTATVVARATKQF</sequence>
<dbReference type="PATRIC" id="fig|1301098.3.peg.1885"/>
<dbReference type="Proteomes" id="UP000025241">
    <property type="component" value="Chromosome I"/>
</dbReference>
<dbReference type="EMBL" id="HG322950">
    <property type="protein sequence ID" value="CDF83248.1"/>
    <property type="molecule type" value="Genomic_DNA"/>
</dbReference>
<feature type="signal peptide" evidence="1">
    <location>
        <begin position="1"/>
        <end position="22"/>
    </location>
</feature>
<dbReference type="InterPro" id="IPR010239">
    <property type="entry name" value="CHP02001"/>
</dbReference>
<dbReference type="eggNOG" id="ENOG5032ZIW">
    <property type="taxonomic scope" value="Bacteria"/>
</dbReference>
<keyword evidence="3" id="KW-1185">Reference proteome</keyword>
<dbReference type="STRING" id="1301098.PKB_1898"/>